<keyword evidence="4 5" id="KW-0472">Membrane</keyword>
<protein>
    <recommendedName>
        <fullName evidence="6">Integral membrane bound transporter domain-containing protein</fullName>
    </recommendedName>
</protein>
<evidence type="ECO:0000256" key="3">
    <source>
        <dbReference type="ARBA" id="ARBA00022989"/>
    </source>
</evidence>
<comment type="caution">
    <text evidence="7">The sequence shown here is derived from an EMBL/GenBank/DDBJ whole genome shotgun (WGS) entry which is preliminary data.</text>
</comment>
<comment type="subcellular location">
    <subcellularLocation>
        <location evidence="1">Membrane</location>
        <topology evidence="1">Multi-pass membrane protein</topology>
    </subcellularLocation>
</comment>
<dbReference type="GO" id="GO:0016020">
    <property type="term" value="C:membrane"/>
    <property type="evidence" value="ECO:0007669"/>
    <property type="project" value="UniProtKB-SubCell"/>
</dbReference>
<proteinExistence type="predicted"/>
<keyword evidence="3 5" id="KW-1133">Transmembrane helix</keyword>
<dbReference type="Proteomes" id="UP000008495">
    <property type="component" value="Unassembled WGS sequence"/>
</dbReference>
<feature type="transmembrane region" description="Helical" evidence="5">
    <location>
        <begin position="41"/>
        <end position="62"/>
    </location>
</feature>
<reference evidence="7 8" key="1">
    <citation type="submission" date="2012-08" db="EMBL/GenBank/DDBJ databases">
        <title>Whole genome shotgun sequence of Austwickia chelonae NBRC 105200.</title>
        <authorList>
            <person name="Yoshida I."/>
            <person name="Hosoyama A."/>
            <person name="Tsuchikane K."/>
            <person name="Katsumata H."/>
            <person name="Ando Y."/>
            <person name="Ohji S."/>
            <person name="Hamada M."/>
            <person name="Tamura T."/>
            <person name="Yamazoe A."/>
            <person name="Yamazaki S."/>
            <person name="Fujita N."/>
        </authorList>
    </citation>
    <scope>NUCLEOTIDE SEQUENCE [LARGE SCALE GENOMIC DNA]</scope>
    <source>
        <strain evidence="7 8">NBRC 105200</strain>
    </source>
</reference>
<dbReference type="InterPro" id="IPR049453">
    <property type="entry name" value="Memb_transporter_dom"/>
</dbReference>
<gene>
    <name evidence="7" type="ORF">AUCHE_05_05740</name>
</gene>
<dbReference type="EMBL" id="BAGZ01000005">
    <property type="protein sequence ID" value="GAB77659.1"/>
    <property type="molecule type" value="Genomic_DNA"/>
</dbReference>
<feature type="transmembrane region" description="Helical" evidence="5">
    <location>
        <begin position="93"/>
        <end position="111"/>
    </location>
</feature>
<evidence type="ECO:0000256" key="1">
    <source>
        <dbReference type="ARBA" id="ARBA00004141"/>
    </source>
</evidence>
<accession>K6VLP9</accession>
<evidence type="ECO:0000259" key="6">
    <source>
        <dbReference type="Pfam" id="PF13515"/>
    </source>
</evidence>
<dbReference type="OrthoDB" id="5198202at2"/>
<feature type="transmembrane region" description="Helical" evidence="5">
    <location>
        <begin position="68"/>
        <end position="86"/>
    </location>
</feature>
<dbReference type="RefSeq" id="WP_006502411.1">
    <property type="nucleotide sequence ID" value="NZ_BAGZ01000005.1"/>
</dbReference>
<feature type="domain" description="Integral membrane bound transporter" evidence="6">
    <location>
        <begin position="58"/>
        <end position="179"/>
    </location>
</feature>
<keyword evidence="2 5" id="KW-0812">Transmembrane</keyword>
<organism evidence="7 8">
    <name type="scientific">Austwickia chelonae NBRC 105200</name>
    <dbReference type="NCBI Taxonomy" id="1184607"/>
    <lineage>
        <taxon>Bacteria</taxon>
        <taxon>Bacillati</taxon>
        <taxon>Actinomycetota</taxon>
        <taxon>Actinomycetes</taxon>
        <taxon>Micrococcales</taxon>
        <taxon>Dermatophilaceae</taxon>
        <taxon>Austwickia</taxon>
    </lineage>
</organism>
<evidence type="ECO:0000256" key="5">
    <source>
        <dbReference type="SAM" id="Phobius"/>
    </source>
</evidence>
<dbReference type="STRING" id="100225.SAMN05421595_1497"/>
<evidence type="ECO:0000313" key="8">
    <source>
        <dbReference type="Proteomes" id="UP000008495"/>
    </source>
</evidence>
<evidence type="ECO:0000256" key="2">
    <source>
        <dbReference type="ARBA" id="ARBA00022692"/>
    </source>
</evidence>
<dbReference type="eggNOG" id="COG4129">
    <property type="taxonomic scope" value="Bacteria"/>
</dbReference>
<name>K6VLP9_9MICO</name>
<evidence type="ECO:0000256" key="4">
    <source>
        <dbReference type="ARBA" id="ARBA00023136"/>
    </source>
</evidence>
<sequence>MPRTADSSRWYEAAWVDWGLAIPRRVARRGRSSLQTRISRLHSRSFFIVQCAISAGVAYSVAQGLLGHEMPIFAAVAALIVLGQSFGQRLRRVVEVVVGVALGVFIGDAFVHFMGAGYWQLAVIVITAMSAATLLDAGVGMTATAGIQSAVVTILVAPPGQAFLRWTDAVIGGGVALLAATITPATPVRTPRLKAAEALAEISAILRDTVRALREQDPERASAALERARTTEEILDELRESADAGLAVVRTSPFRRRQLPAVQVIADLLDPLDHTIRNLRVLVRRAYVAVSAGEVVSKAYLDMVDGLAEATELMAASLSERELPEASRLILVDLAEMTTYVDERPSLSSEVIRAQVRSIVVDLLEVTGLPYQEAVTYVPSTFVLVDRREPQVQDDQASASRAQ</sequence>
<dbReference type="AlphaFoldDB" id="K6VLP9"/>
<keyword evidence="8" id="KW-1185">Reference proteome</keyword>
<evidence type="ECO:0000313" key="7">
    <source>
        <dbReference type="EMBL" id="GAB77659.1"/>
    </source>
</evidence>
<dbReference type="Pfam" id="PF13515">
    <property type="entry name" value="FUSC_2"/>
    <property type="match status" value="1"/>
</dbReference>